<reference evidence="3 4" key="1">
    <citation type="journal article" date="2011" name="Syst. Appl. Microbiol.">
        <title>Defluviimonas denitrificans gen. nov., sp. nov., and Pararhodobacter aggregans gen. nov., sp. nov., non-phototrophic Rhodobacteraceae from the biofilter of a marine aquaculture.</title>
        <authorList>
            <person name="Foesel B.U."/>
            <person name="Drake H.L."/>
            <person name="Schramm A."/>
        </authorList>
    </citation>
    <scope>NUCLEOTIDE SEQUENCE [LARGE SCALE GENOMIC DNA]</scope>
    <source>
        <strain evidence="3 4">D1-19</strain>
    </source>
</reference>
<dbReference type="Pfam" id="PF17930">
    <property type="entry name" value="LpxI_N"/>
    <property type="match status" value="1"/>
</dbReference>
<dbReference type="OrthoDB" id="9789836at2"/>
<dbReference type="Gene3D" id="3.40.50.20">
    <property type="match status" value="1"/>
</dbReference>
<dbReference type="InterPro" id="IPR010415">
    <property type="entry name" value="LpxI_C"/>
</dbReference>
<accession>A0A2T7UP15</accession>
<dbReference type="RefSeq" id="WP_107752578.1">
    <property type="nucleotide sequence ID" value="NZ_QBKF01000008.1"/>
</dbReference>
<keyword evidence="4" id="KW-1185">Reference proteome</keyword>
<dbReference type="Pfam" id="PF06230">
    <property type="entry name" value="LpxI_C"/>
    <property type="match status" value="1"/>
</dbReference>
<evidence type="ECO:0000313" key="4">
    <source>
        <dbReference type="Proteomes" id="UP000244810"/>
    </source>
</evidence>
<evidence type="ECO:0000259" key="1">
    <source>
        <dbReference type="Pfam" id="PF06230"/>
    </source>
</evidence>
<comment type="caution">
    <text evidence="3">The sequence shown here is derived from an EMBL/GenBank/DDBJ whole genome shotgun (WGS) entry which is preliminary data.</text>
</comment>
<feature type="domain" description="LpxI N-terminal" evidence="2">
    <location>
        <begin position="3"/>
        <end position="126"/>
    </location>
</feature>
<dbReference type="EMBL" id="QDDR01000008">
    <property type="protein sequence ID" value="PVE46465.1"/>
    <property type="molecule type" value="Genomic_DNA"/>
</dbReference>
<protein>
    <submittedName>
        <fullName evidence="3">DUF1009 domain-containing protein</fullName>
    </submittedName>
</protein>
<dbReference type="InterPro" id="IPR043167">
    <property type="entry name" value="LpxI_C_sf"/>
</dbReference>
<dbReference type="InterPro" id="IPR053174">
    <property type="entry name" value="LpxI"/>
</dbReference>
<evidence type="ECO:0000259" key="2">
    <source>
        <dbReference type="Pfam" id="PF17930"/>
    </source>
</evidence>
<evidence type="ECO:0000313" key="3">
    <source>
        <dbReference type="EMBL" id="PVE46465.1"/>
    </source>
</evidence>
<dbReference type="Proteomes" id="UP000244810">
    <property type="component" value="Unassembled WGS sequence"/>
</dbReference>
<organism evidence="3 4">
    <name type="scientific">Pararhodobacter aggregans</name>
    <dbReference type="NCBI Taxonomy" id="404875"/>
    <lineage>
        <taxon>Bacteria</taxon>
        <taxon>Pseudomonadati</taxon>
        <taxon>Pseudomonadota</taxon>
        <taxon>Alphaproteobacteria</taxon>
        <taxon>Rhodobacterales</taxon>
        <taxon>Paracoccaceae</taxon>
        <taxon>Pararhodobacter</taxon>
    </lineage>
</organism>
<feature type="domain" description="LpxI C-terminal" evidence="1">
    <location>
        <begin position="130"/>
        <end position="263"/>
    </location>
</feature>
<gene>
    <name evidence="3" type="ORF">DDE23_15015</name>
</gene>
<dbReference type="PANTHER" id="PTHR39962:SF1">
    <property type="entry name" value="LPXI FAMILY PROTEIN"/>
    <property type="match status" value="1"/>
</dbReference>
<proteinExistence type="predicted"/>
<dbReference type="AlphaFoldDB" id="A0A2T7UP15"/>
<dbReference type="PANTHER" id="PTHR39962">
    <property type="entry name" value="BLL4848 PROTEIN"/>
    <property type="match status" value="1"/>
</dbReference>
<sequence length="266" mass="27408">MSRIALIAGAGSLPAELAARLEAPLICAPAGVQPAGLTVDQVFHFERLSPFLRALGDRGVETVALVGAIHRPRLDPALFDRETAALVPDLLAAMRGGDDAALRWIIGLIEEYDLRVAGLGELAPDLLAGEGVLGARSPTEAERADAERGRSVLAALDAVDVGQGCVVASGLCLGVETLYGTDAMLEDVARHRAEREPQAGGVFVKRAKAGQDLRADLPTIGPGTVLAAATAGLTGIALQAGRVVVLDRKGVLAAADAARIALWAEP</sequence>
<dbReference type="InterPro" id="IPR041255">
    <property type="entry name" value="LpxI_N"/>
</dbReference>
<dbReference type="Gene3D" id="3.40.140.80">
    <property type="match status" value="1"/>
</dbReference>
<name>A0A2T7UP15_9RHOB</name>